<proteinExistence type="predicted"/>
<dbReference type="InterPro" id="IPR003673">
    <property type="entry name" value="CoA-Trfase_fam_III"/>
</dbReference>
<dbReference type="EMBL" id="JTDI01000005">
    <property type="protein sequence ID" value="KHK90182.1"/>
    <property type="molecule type" value="Genomic_DNA"/>
</dbReference>
<evidence type="ECO:0000313" key="2">
    <source>
        <dbReference type="EMBL" id="KHK90182.1"/>
    </source>
</evidence>
<dbReference type="Gene3D" id="3.30.1540.10">
    <property type="entry name" value="formyl-coa transferase, domain 3"/>
    <property type="match status" value="1"/>
</dbReference>
<dbReference type="InterPro" id="IPR050483">
    <property type="entry name" value="CoA-transferase_III_domain"/>
</dbReference>
<dbReference type="InterPro" id="IPR044855">
    <property type="entry name" value="CoA-Trfase_III_dom3_sf"/>
</dbReference>
<gene>
    <name evidence="2" type="ORF">LK12_16070</name>
</gene>
<dbReference type="STRING" id="1348853.LK12_16070"/>
<accession>A0A0B1ZI63</accession>
<dbReference type="PANTHER" id="PTHR48207:SF3">
    <property type="entry name" value="SUCCINATE--HYDROXYMETHYLGLUTARATE COA-TRANSFERASE"/>
    <property type="match status" value="1"/>
</dbReference>
<dbReference type="PANTHER" id="PTHR48207">
    <property type="entry name" value="SUCCINATE--HYDROXYMETHYLGLUTARATE COA-TRANSFERASE"/>
    <property type="match status" value="1"/>
</dbReference>
<dbReference type="SUPFAM" id="SSF89796">
    <property type="entry name" value="CoA-transferase family III (CaiB/BaiF)"/>
    <property type="match status" value="1"/>
</dbReference>
<dbReference type="Pfam" id="PF02515">
    <property type="entry name" value="CoA_transf_3"/>
    <property type="match status" value="1"/>
</dbReference>
<evidence type="ECO:0000256" key="1">
    <source>
        <dbReference type="ARBA" id="ARBA00022679"/>
    </source>
</evidence>
<dbReference type="RefSeq" id="WP_039286274.1">
    <property type="nucleotide sequence ID" value="NZ_JTDI01000005.1"/>
</dbReference>
<dbReference type="AlphaFoldDB" id="A0A0B1ZI63"/>
<dbReference type="InterPro" id="IPR023606">
    <property type="entry name" value="CoA-Trfase_III_dom_1_sf"/>
</dbReference>
<organism evidence="2 3">
    <name type="scientific">Novosphingobium malaysiense</name>
    <dbReference type="NCBI Taxonomy" id="1348853"/>
    <lineage>
        <taxon>Bacteria</taxon>
        <taxon>Pseudomonadati</taxon>
        <taxon>Pseudomonadota</taxon>
        <taxon>Alphaproteobacteria</taxon>
        <taxon>Sphingomonadales</taxon>
        <taxon>Sphingomonadaceae</taxon>
        <taxon>Novosphingobium</taxon>
    </lineage>
</organism>
<keyword evidence="3" id="KW-1185">Reference proteome</keyword>
<sequence>MNKGPLSGVTILDCTIWQNGPFATVMLSDLGADVIKVEDRATGDPGRGFMDASGPAGVSGYFEAMNRNKRSITLDLKSPEGRAVFHRLAAGVDVVVQNFRLGVAEKLGIAYADLKEGNPRLIYASATGFGPKGPDARVGVFDILGQARSGVLHALREPGAPAEYNNAFGLADQTGGILLAQAVTAALFARERTGEGQEVEVSQLGAMLTLQQMGLTRHLITGYEPAMSRRDAPRNPVFNLYACANDEWIAVGGLQGDRYWPDFCAILGLEALGRDPDYATMQQRTAATRELVRQLDEAFVRFTRTDLLARFTEAGIPCSPVNSYADVVSDPQVVANGYIEELDHPHLGRIREIGMPIRFSATPGGARSSAPELGQDTEMILLEAGYEWDEISALRDKGVL</sequence>
<keyword evidence="1" id="KW-0808">Transferase</keyword>
<reference evidence="2 3" key="1">
    <citation type="submission" date="2014-10" db="EMBL/GenBank/DDBJ databases">
        <title>Genome sequence of Novosphingobium malaysiense MUSC 273(T).</title>
        <authorList>
            <person name="Lee L.-H."/>
        </authorList>
    </citation>
    <scope>NUCLEOTIDE SEQUENCE [LARGE SCALE GENOMIC DNA]</scope>
    <source>
        <strain evidence="2 3">MUSC 273</strain>
    </source>
</reference>
<protein>
    <submittedName>
        <fullName evidence="2">Uncharacterized protein</fullName>
    </submittedName>
</protein>
<evidence type="ECO:0000313" key="3">
    <source>
        <dbReference type="Proteomes" id="UP000031057"/>
    </source>
</evidence>
<name>A0A0B1ZI63_9SPHN</name>
<dbReference type="GO" id="GO:0008410">
    <property type="term" value="F:CoA-transferase activity"/>
    <property type="evidence" value="ECO:0007669"/>
    <property type="project" value="TreeGrafter"/>
</dbReference>
<dbReference type="Proteomes" id="UP000031057">
    <property type="component" value="Unassembled WGS sequence"/>
</dbReference>
<comment type="caution">
    <text evidence="2">The sequence shown here is derived from an EMBL/GenBank/DDBJ whole genome shotgun (WGS) entry which is preliminary data.</text>
</comment>
<dbReference type="Gene3D" id="3.40.50.10540">
    <property type="entry name" value="Crotonobetainyl-coa:carnitine coa-transferase, domain 1"/>
    <property type="match status" value="1"/>
</dbReference>